<evidence type="ECO:0000313" key="7">
    <source>
        <dbReference type="EMBL" id="REK86957.1"/>
    </source>
</evidence>
<evidence type="ECO:0000259" key="6">
    <source>
        <dbReference type="Pfam" id="PF14833"/>
    </source>
</evidence>
<evidence type="ECO:0000256" key="1">
    <source>
        <dbReference type="ARBA" id="ARBA00009080"/>
    </source>
</evidence>
<gene>
    <name evidence="7" type="ORF">DY245_29660</name>
</gene>
<dbReference type="InterPro" id="IPR029154">
    <property type="entry name" value="HIBADH-like_NADP-bd"/>
</dbReference>
<dbReference type="InterPro" id="IPR006115">
    <property type="entry name" value="6PGDH_NADP-bd"/>
</dbReference>
<feature type="domain" description="3-hydroxyisobutyrate dehydrogenase-like NAD-binding" evidence="6">
    <location>
        <begin position="168"/>
        <end position="279"/>
    </location>
</feature>
<dbReference type="InterPro" id="IPR015815">
    <property type="entry name" value="HIBADH-related"/>
</dbReference>
<dbReference type="Proteomes" id="UP000262477">
    <property type="component" value="Unassembled WGS sequence"/>
</dbReference>
<reference evidence="7 8" key="1">
    <citation type="submission" date="2018-08" db="EMBL/GenBank/DDBJ databases">
        <title>Streptomyces NEAU-D10 sp. nov., a novel Actinomycete isolated from soil.</title>
        <authorList>
            <person name="Jin L."/>
        </authorList>
    </citation>
    <scope>NUCLEOTIDE SEQUENCE [LARGE SCALE GENOMIC DNA]</scope>
    <source>
        <strain evidence="7 8">NEAU-D10</strain>
    </source>
</reference>
<dbReference type="PANTHER" id="PTHR43580:SF2">
    <property type="entry name" value="CYTOKINE-LIKE NUCLEAR FACTOR N-PAC"/>
    <property type="match status" value="1"/>
</dbReference>
<comment type="caution">
    <text evidence="7">The sequence shown here is derived from an EMBL/GenBank/DDBJ whole genome shotgun (WGS) entry which is preliminary data.</text>
</comment>
<dbReference type="InterPro" id="IPR051265">
    <property type="entry name" value="HIBADH-related_NP60_sf"/>
</dbReference>
<sequence length="289" mass="29624">MSHASTVAVLGAGALGSAMAMRLGESGHEVRLWNRTEERARAVAEHAAGVTAVSAVGDAVSGASVVLTVLRDGDAVAEVMSDAIGRLDNDAVWVQASTVGPRNADALAGLARDHGVAYLDAPVSGSTAPARQGKLVWLVAGPEDVLGRARPLLDDLGSSVLHVGTGVEGNAVKLAVNAWMAASTVAMSDVLALCDDLGVDHATFVRVLEAGPLAMPYELQKVRVMDDASYAPGFAVQLALKDIELAAAAATPSPLLQAVRDRLEATVAAGHDNDDLAAVDYLRKPPSTA</sequence>
<dbReference type="Pfam" id="PF03446">
    <property type="entry name" value="NAD_binding_2"/>
    <property type="match status" value="1"/>
</dbReference>
<dbReference type="GO" id="GO:0016491">
    <property type="term" value="F:oxidoreductase activity"/>
    <property type="evidence" value="ECO:0007669"/>
    <property type="project" value="UniProtKB-KW"/>
</dbReference>
<evidence type="ECO:0000256" key="4">
    <source>
        <dbReference type="PIRSR" id="PIRSR000103-1"/>
    </source>
</evidence>
<evidence type="ECO:0000259" key="5">
    <source>
        <dbReference type="Pfam" id="PF03446"/>
    </source>
</evidence>
<dbReference type="PIRSF" id="PIRSF000103">
    <property type="entry name" value="HIBADH"/>
    <property type="match status" value="1"/>
</dbReference>
<dbReference type="GO" id="GO:0051287">
    <property type="term" value="F:NAD binding"/>
    <property type="evidence" value="ECO:0007669"/>
    <property type="project" value="InterPro"/>
</dbReference>
<dbReference type="EMBL" id="QUAC01000233">
    <property type="protein sequence ID" value="REK86957.1"/>
    <property type="molecule type" value="Genomic_DNA"/>
</dbReference>
<dbReference type="Gene3D" id="1.10.1040.10">
    <property type="entry name" value="N-(1-d-carboxylethyl)-l-norvaline Dehydrogenase, domain 2"/>
    <property type="match status" value="1"/>
</dbReference>
<protein>
    <submittedName>
        <fullName evidence="7">NAD(P)-dependent oxidoreductase</fullName>
    </submittedName>
</protein>
<evidence type="ECO:0000256" key="2">
    <source>
        <dbReference type="ARBA" id="ARBA00023002"/>
    </source>
</evidence>
<keyword evidence="8" id="KW-1185">Reference proteome</keyword>
<dbReference type="PANTHER" id="PTHR43580">
    <property type="entry name" value="OXIDOREDUCTASE GLYR1-RELATED"/>
    <property type="match status" value="1"/>
</dbReference>
<evidence type="ECO:0000313" key="8">
    <source>
        <dbReference type="Proteomes" id="UP000262477"/>
    </source>
</evidence>
<dbReference type="GO" id="GO:0050661">
    <property type="term" value="F:NADP binding"/>
    <property type="evidence" value="ECO:0007669"/>
    <property type="project" value="InterPro"/>
</dbReference>
<name>A0A371PWX3_STRIH</name>
<feature type="domain" description="6-phosphogluconate dehydrogenase NADP-binding" evidence="5">
    <location>
        <begin position="6"/>
        <end position="164"/>
    </location>
</feature>
<feature type="active site" evidence="4">
    <location>
        <position position="173"/>
    </location>
</feature>
<accession>A0A371PWX3</accession>
<comment type="similarity">
    <text evidence="1">Belongs to the HIBADH-related family.</text>
</comment>
<dbReference type="InterPro" id="IPR036291">
    <property type="entry name" value="NAD(P)-bd_dom_sf"/>
</dbReference>
<dbReference type="SUPFAM" id="SSF51735">
    <property type="entry name" value="NAD(P)-binding Rossmann-fold domains"/>
    <property type="match status" value="1"/>
</dbReference>
<organism evidence="7 8">
    <name type="scientific">Streptomyces inhibens</name>
    <dbReference type="NCBI Taxonomy" id="2293571"/>
    <lineage>
        <taxon>Bacteria</taxon>
        <taxon>Bacillati</taxon>
        <taxon>Actinomycetota</taxon>
        <taxon>Actinomycetes</taxon>
        <taxon>Kitasatosporales</taxon>
        <taxon>Streptomycetaceae</taxon>
        <taxon>Streptomyces</taxon>
    </lineage>
</organism>
<dbReference type="AlphaFoldDB" id="A0A371PWX3"/>
<dbReference type="Pfam" id="PF14833">
    <property type="entry name" value="NAD_binding_11"/>
    <property type="match status" value="1"/>
</dbReference>
<keyword evidence="2" id="KW-0560">Oxidoreductase</keyword>
<dbReference type="OrthoDB" id="3185659at2"/>
<proteinExistence type="inferred from homology"/>
<keyword evidence="3" id="KW-0520">NAD</keyword>
<dbReference type="InterPro" id="IPR008927">
    <property type="entry name" value="6-PGluconate_DH-like_C_sf"/>
</dbReference>
<dbReference type="InterPro" id="IPR013328">
    <property type="entry name" value="6PGD_dom2"/>
</dbReference>
<dbReference type="Gene3D" id="3.40.50.720">
    <property type="entry name" value="NAD(P)-binding Rossmann-like Domain"/>
    <property type="match status" value="1"/>
</dbReference>
<evidence type="ECO:0000256" key="3">
    <source>
        <dbReference type="ARBA" id="ARBA00023027"/>
    </source>
</evidence>
<dbReference type="SUPFAM" id="SSF48179">
    <property type="entry name" value="6-phosphogluconate dehydrogenase C-terminal domain-like"/>
    <property type="match status" value="1"/>
</dbReference>